<dbReference type="OrthoDB" id="9775724at2"/>
<evidence type="ECO:0000256" key="16">
    <source>
        <dbReference type="SAM" id="Coils"/>
    </source>
</evidence>
<evidence type="ECO:0000256" key="18">
    <source>
        <dbReference type="SAM" id="Phobius"/>
    </source>
</evidence>
<feature type="transmembrane region" description="Helical" evidence="18">
    <location>
        <begin position="55"/>
        <end position="79"/>
    </location>
</feature>
<gene>
    <name evidence="22" type="ORF">HNQ77_001628</name>
</gene>
<keyword evidence="5" id="KW-1003">Cell membrane</keyword>
<dbReference type="Pfam" id="PF13614">
    <property type="entry name" value="AAA_31"/>
    <property type="match status" value="1"/>
</dbReference>
<dbReference type="InterPro" id="IPR050445">
    <property type="entry name" value="Bact_polysacc_biosynth/exp"/>
</dbReference>
<dbReference type="EMBL" id="JACHEK010000003">
    <property type="protein sequence ID" value="MBB6143679.1"/>
    <property type="molecule type" value="Genomic_DNA"/>
</dbReference>
<evidence type="ECO:0000256" key="9">
    <source>
        <dbReference type="ARBA" id="ARBA00022741"/>
    </source>
</evidence>
<feature type="coiled-coil region" evidence="16">
    <location>
        <begin position="360"/>
        <end position="422"/>
    </location>
</feature>
<dbReference type="EC" id="2.7.10.2" evidence="4"/>
<dbReference type="CDD" id="cd05387">
    <property type="entry name" value="BY-kinase"/>
    <property type="match status" value="1"/>
</dbReference>
<evidence type="ECO:0000256" key="14">
    <source>
        <dbReference type="ARBA" id="ARBA00023137"/>
    </source>
</evidence>
<feature type="compositionally biased region" description="Basic and acidic residues" evidence="17">
    <location>
        <begin position="1"/>
        <end position="10"/>
    </location>
</feature>
<dbReference type="SUPFAM" id="SSF52540">
    <property type="entry name" value="P-loop containing nucleoside triphosphate hydrolases"/>
    <property type="match status" value="1"/>
</dbReference>
<keyword evidence="14" id="KW-0829">Tyrosine-protein kinase</keyword>
<evidence type="ECO:0000256" key="12">
    <source>
        <dbReference type="ARBA" id="ARBA00022989"/>
    </source>
</evidence>
<evidence type="ECO:0000256" key="8">
    <source>
        <dbReference type="ARBA" id="ARBA00022692"/>
    </source>
</evidence>
<dbReference type="Gene3D" id="3.40.50.300">
    <property type="entry name" value="P-loop containing nucleotide triphosphate hydrolases"/>
    <property type="match status" value="1"/>
</dbReference>
<evidence type="ECO:0000256" key="13">
    <source>
        <dbReference type="ARBA" id="ARBA00023136"/>
    </source>
</evidence>
<evidence type="ECO:0000256" key="7">
    <source>
        <dbReference type="ARBA" id="ARBA00022679"/>
    </source>
</evidence>
<evidence type="ECO:0000256" key="2">
    <source>
        <dbReference type="ARBA" id="ARBA00007316"/>
    </source>
</evidence>
<dbReference type="NCBIfam" id="TIGR01007">
    <property type="entry name" value="eps_fam"/>
    <property type="match status" value="1"/>
</dbReference>
<dbReference type="GO" id="GO:0004715">
    <property type="term" value="F:non-membrane spanning protein tyrosine kinase activity"/>
    <property type="evidence" value="ECO:0007669"/>
    <property type="project" value="UniProtKB-EC"/>
</dbReference>
<dbReference type="RefSeq" id="WP_050058721.1">
    <property type="nucleotide sequence ID" value="NZ_JACHEK010000003.1"/>
</dbReference>
<dbReference type="AlphaFoldDB" id="A0A841JVA9"/>
<dbReference type="GO" id="GO:0005524">
    <property type="term" value="F:ATP binding"/>
    <property type="evidence" value="ECO:0007669"/>
    <property type="project" value="UniProtKB-KW"/>
</dbReference>
<evidence type="ECO:0000256" key="6">
    <source>
        <dbReference type="ARBA" id="ARBA00022519"/>
    </source>
</evidence>
<proteinExistence type="inferred from homology"/>
<accession>A0A841JVA9</accession>
<feature type="domain" description="Polysaccharide chain length determinant N-terminal" evidence="19">
    <location>
        <begin position="43"/>
        <end position="129"/>
    </location>
</feature>
<evidence type="ECO:0000256" key="11">
    <source>
        <dbReference type="ARBA" id="ARBA00022840"/>
    </source>
</evidence>
<keyword evidence="16" id="KW-0175">Coiled coil</keyword>
<dbReference type="InterPro" id="IPR003856">
    <property type="entry name" value="LPS_length_determ_N"/>
</dbReference>
<dbReference type="PANTHER" id="PTHR32309:SF13">
    <property type="entry name" value="FERRIC ENTEROBACTIN TRANSPORT PROTEIN FEPE"/>
    <property type="match status" value="1"/>
</dbReference>
<keyword evidence="8 18" id="KW-0812">Transmembrane</keyword>
<protein>
    <recommendedName>
        <fullName evidence="4">non-specific protein-tyrosine kinase</fullName>
        <ecNumber evidence="4">2.7.10.2</ecNumber>
    </recommendedName>
</protein>
<dbReference type="InterPro" id="IPR025669">
    <property type="entry name" value="AAA_dom"/>
</dbReference>
<dbReference type="Proteomes" id="UP000538666">
    <property type="component" value="Unassembled WGS sequence"/>
</dbReference>
<dbReference type="PANTHER" id="PTHR32309">
    <property type="entry name" value="TYROSINE-PROTEIN KINASE"/>
    <property type="match status" value="1"/>
</dbReference>
<dbReference type="InterPro" id="IPR027417">
    <property type="entry name" value="P-loop_NTPase"/>
</dbReference>
<keyword evidence="6" id="KW-0997">Cell inner membrane</keyword>
<keyword evidence="12 18" id="KW-1133">Transmembrane helix</keyword>
<dbReference type="Pfam" id="PF13807">
    <property type="entry name" value="GNVR"/>
    <property type="match status" value="1"/>
</dbReference>
<comment type="catalytic activity">
    <reaction evidence="15">
        <text>L-tyrosyl-[protein] + ATP = O-phospho-L-tyrosyl-[protein] + ADP + H(+)</text>
        <dbReference type="Rhea" id="RHEA:10596"/>
        <dbReference type="Rhea" id="RHEA-COMP:10136"/>
        <dbReference type="Rhea" id="RHEA-COMP:20101"/>
        <dbReference type="ChEBI" id="CHEBI:15378"/>
        <dbReference type="ChEBI" id="CHEBI:30616"/>
        <dbReference type="ChEBI" id="CHEBI:46858"/>
        <dbReference type="ChEBI" id="CHEBI:61978"/>
        <dbReference type="ChEBI" id="CHEBI:456216"/>
        <dbReference type="EC" id="2.7.10.2"/>
    </reaction>
</comment>
<evidence type="ECO:0000313" key="23">
    <source>
        <dbReference type="Proteomes" id="UP000538666"/>
    </source>
</evidence>
<evidence type="ECO:0000256" key="10">
    <source>
        <dbReference type="ARBA" id="ARBA00022777"/>
    </source>
</evidence>
<keyword evidence="11" id="KW-0067">ATP-binding</keyword>
<keyword evidence="9" id="KW-0547">Nucleotide-binding</keyword>
<sequence>MKRFPEDAGDRPLYPPVLQPQTAYDPADLAPLPPEAEEQRSFLLEYYRTVARHRFLIISLALCGVLASVILHLTTLPVYRTRTSLEIHSLNGDFMNMRSIDPTEAPSTGETNIQTQIKLLESDSLMERTGERLTAENHPEFVQQNDTLSRLRRLVGIPGGSTIPFNDLLNETSKSMKVKQLGVTRLIEITCDSWDASFAARFCNTLVTEYQSEDLESRGSEAKRTSDWLMRQASDIRQKAEDGQRRLVAATGGDGLVLSQGTDTVGEDRLRKMQSELVKAQADRMEKEAQVSVVRSSPAGVPGGLESAAYAAAQAKLADLEARVAAIVPPLTEANPKVIHLRAEIKEAQDGLEKERTAGIQRLQSEYSAAKHREELLEMAYNRQESSVSSDLQKGSQVNLLRREVESEQQLYQTLLQRAKEAGFASAMQASTIRVIDEARPPRISIYPNRIATGITSFIVGALLGAAIAFFKDRNTTVLREPGESKKFLHVEELGVIPSPAKGKFLPSGRPKSQILDIENRPCSAELQTARWSDHCSLVAEAYRNATLSILLANRPDQARIYVISSPGVGEGKTTVTSNLGVALSKSGLRVVLIDGDMRKPSLHRALSVPNTFGLRNVLRGEVDLSSSLPAGLCKTTAFPQLSVIPSGVGKEQAVELLHSSKFGDLLTRLSHEFDVVLVDTPPVLHISDARVFARQAHGAILIVRSGVTTREQAMNARDILERDRVPVMGTILNDFNPAKGGNSSYYNSYYAYQQHSESESDLVVNS</sequence>
<evidence type="ECO:0000259" key="20">
    <source>
        <dbReference type="Pfam" id="PF13614"/>
    </source>
</evidence>
<evidence type="ECO:0000256" key="17">
    <source>
        <dbReference type="SAM" id="MobiDB-lite"/>
    </source>
</evidence>
<keyword evidence="7" id="KW-0808">Transferase</keyword>
<dbReference type="InterPro" id="IPR032807">
    <property type="entry name" value="GNVR"/>
</dbReference>
<comment type="similarity">
    <text evidence="2">Belongs to the CpsD/CapB family.</text>
</comment>
<dbReference type="InterPro" id="IPR005702">
    <property type="entry name" value="Wzc-like_C"/>
</dbReference>
<evidence type="ECO:0000313" key="22">
    <source>
        <dbReference type="EMBL" id="MBB6143679.1"/>
    </source>
</evidence>
<evidence type="ECO:0000256" key="15">
    <source>
        <dbReference type="ARBA" id="ARBA00051245"/>
    </source>
</evidence>
<comment type="subcellular location">
    <subcellularLocation>
        <location evidence="1">Cell inner membrane</location>
        <topology evidence="1">Multi-pass membrane protein</topology>
    </subcellularLocation>
</comment>
<feature type="domain" description="AAA" evidence="20">
    <location>
        <begin position="569"/>
        <end position="687"/>
    </location>
</feature>
<evidence type="ECO:0000256" key="3">
    <source>
        <dbReference type="ARBA" id="ARBA00008883"/>
    </source>
</evidence>
<feature type="domain" description="Tyrosine-protein kinase G-rich" evidence="21">
    <location>
        <begin position="401"/>
        <end position="472"/>
    </location>
</feature>
<feature type="region of interest" description="Disordered" evidence="17">
    <location>
        <begin position="1"/>
        <end position="32"/>
    </location>
</feature>
<comment type="caution">
    <text evidence="22">The sequence shown here is derived from an EMBL/GenBank/DDBJ whole genome shotgun (WGS) entry which is preliminary data.</text>
</comment>
<evidence type="ECO:0000259" key="19">
    <source>
        <dbReference type="Pfam" id="PF02706"/>
    </source>
</evidence>
<organism evidence="22 23">
    <name type="scientific">Silvibacterium bohemicum</name>
    <dbReference type="NCBI Taxonomy" id="1577686"/>
    <lineage>
        <taxon>Bacteria</taxon>
        <taxon>Pseudomonadati</taxon>
        <taxon>Acidobacteriota</taxon>
        <taxon>Terriglobia</taxon>
        <taxon>Terriglobales</taxon>
        <taxon>Acidobacteriaceae</taxon>
        <taxon>Silvibacterium</taxon>
    </lineage>
</organism>
<keyword evidence="23" id="KW-1185">Reference proteome</keyword>
<reference evidence="22 23" key="1">
    <citation type="submission" date="2020-08" db="EMBL/GenBank/DDBJ databases">
        <title>Genomic Encyclopedia of Type Strains, Phase IV (KMG-IV): sequencing the most valuable type-strain genomes for metagenomic binning, comparative biology and taxonomic classification.</title>
        <authorList>
            <person name="Goeker M."/>
        </authorList>
    </citation>
    <scope>NUCLEOTIDE SEQUENCE [LARGE SCALE GENOMIC DNA]</scope>
    <source>
        <strain evidence="22 23">DSM 103733</strain>
    </source>
</reference>
<keyword evidence="13 18" id="KW-0472">Membrane</keyword>
<evidence type="ECO:0000259" key="21">
    <source>
        <dbReference type="Pfam" id="PF13807"/>
    </source>
</evidence>
<dbReference type="GO" id="GO:0005886">
    <property type="term" value="C:plasma membrane"/>
    <property type="evidence" value="ECO:0007669"/>
    <property type="project" value="UniProtKB-SubCell"/>
</dbReference>
<comment type="similarity">
    <text evidence="3">Belongs to the etk/wzc family.</text>
</comment>
<evidence type="ECO:0000256" key="1">
    <source>
        <dbReference type="ARBA" id="ARBA00004429"/>
    </source>
</evidence>
<evidence type="ECO:0000256" key="5">
    <source>
        <dbReference type="ARBA" id="ARBA00022475"/>
    </source>
</evidence>
<evidence type="ECO:0000256" key="4">
    <source>
        <dbReference type="ARBA" id="ARBA00011903"/>
    </source>
</evidence>
<name>A0A841JVA9_9BACT</name>
<keyword evidence="10" id="KW-0418">Kinase</keyword>
<dbReference type="Pfam" id="PF02706">
    <property type="entry name" value="Wzz"/>
    <property type="match status" value="1"/>
</dbReference>